<keyword evidence="8" id="KW-1185">Reference proteome</keyword>
<dbReference type="RefSeq" id="WP_090169617.1">
    <property type="nucleotide sequence ID" value="NZ_FOFB01000015.1"/>
</dbReference>
<keyword evidence="2" id="KW-0479">Metal-binding</keyword>
<dbReference type="SUPFAM" id="SSF55031">
    <property type="entry name" value="Bacterial exopeptidase dimerisation domain"/>
    <property type="match status" value="1"/>
</dbReference>
<dbReference type="InterPro" id="IPR001261">
    <property type="entry name" value="ArgE/DapE_CS"/>
</dbReference>
<dbReference type="OrthoDB" id="9792335at2"/>
<accession>A0A1H9ILZ8</accession>
<dbReference type="InterPro" id="IPR036264">
    <property type="entry name" value="Bact_exopeptidase_dim_dom"/>
</dbReference>
<dbReference type="PANTHER" id="PTHR43808">
    <property type="entry name" value="ACETYLORNITHINE DEACETYLASE"/>
    <property type="match status" value="1"/>
</dbReference>
<dbReference type="EMBL" id="FOFB01000015">
    <property type="protein sequence ID" value="SEQ75588.1"/>
    <property type="molecule type" value="Genomic_DNA"/>
</dbReference>
<dbReference type="InParanoid" id="A0A1H9ILZ8"/>
<feature type="domain" description="Peptidase M20 dimerisation" evidence="6">
    <location>
        <begin position="161"/>
        <end position="260"/>
    </location>
</feature>
<comment type="cofactor">
    <cofactor evidence="1">
        <name>Zn(2+)</name>
        <dbReference type="ChEBI" id="CHEBI:29105"/>
    </cofactor>
</comment>
<dbReference type="STRING" id="478744.SAMN05444359_11555"/>
<dbReference type="Pfam" id="PF01546">
    <property type="entry name" value="Peptidase_M20"/>
    <property type="match status" value="1"/>
</dbReference>
<evidence type="ECO:0000256" key="3">
    <source>
        <dbReference type="ARBA" id="ARBA00022801"/>
    </source>
</evidence>
<evidence type="ECO:0000313" key="7">
    <source>
        <dbReference type="EMBL" id="SEQ75588.1"/>
    </source>
</evidence>
<dbReference type="SUPFAM" id="SSF53187">
    <property type="entry name" value="Zn-dependent exopeptidases"/>
    <property type="match status" value="1"/>
</dbReference>
<evidence type="ECO:0000256" key="1">
    <source>
        <dbReference type="ARBA" id="ARBA00001947"/>
    </source>
</evidence>
<name>A0A1H9ILZ8_9BACT</name>
<dbReference type="InterPro" id="IPR011650">
    <property type="entry name" value="Peptidase_M20_dimer"/>
</dbReference>
<protein>
    <submittedName>
        <fullName evidence="7">Acetylornithine deacetylase</fullName>
    </submittedName>
</protein>
<dbReference type="Gene3D" id="3.30.70.360">
    <property type="match status" value="1"/>
</dbReference>
<dbReference type="InterPro" id="IPR050072">
    <property type="entry name" value="Peptidase_M20A"/>
</dbReference>
<keyword evidence="4" id="KW-0862">Zinc</keyword>
<dbReference type="Gene3D" id="3.40.630.10">
    <property type="entry name" value="Zn peptidases"/>
    <property type="match status" value="1"/>
</dbReference>
<dbReference type="PANTHER" id="PTHR43808:SF31">
    <property type="entry name" value="N-ACETYL-L-CITRULLINE DEACETYLASE"/>
    <property type="match status" value="1"/>
</dbReference>
<evidence type="ECO:0000256" key="4">
    <source>
        <dbReference type="ARBA" id="ARBA00022833"/>
    </source>
</evidence>
<dbReference type="GO" id="GO:0006526">
    <property type="term" value="P:L-arginine biosynthetic process"/>
    <property type="evidence" value="ECO:0007669"/>
    <property type="project" value="TreeGrafter"/>
</dbReference>
<keyword evidence="3" id="KW-0378">Hydrolase</keyword>
<evidence type="ECO:0000259" key="6">
    <source>
        <dbReference type="Pfam" id="PF07687"/>
    </source>
</evidence>
<evidence type="ECO:0000313" key="8">
    <source>
        <dbReference type="Proteomes" id="UP000199021"/>
    </source>
</evidence>
<proteinExistence type="predicted"/>
<reference evidence="8" key="1">
    <citation type="submission" date="2016-10" db="EMBL/GenBank/DDBJ databases">
        <authorList>
            <person name="Varghese N."/>
            <person name="Submissions S."/>
        </authorList>
    </citation>
    <scope>NUCLEOTIDE SEQUENCE [LARGE SCALE GENOMIC DNA]</scope>
    <source>
        <strain evidence="8">DSM 24740</strain>
    </source>
</reference>
<dbReference type="PROSITE" id="PS00758">
    <property type="entry name" value="ARGE_DAPE_CPG2_1"/>
    <property type="match status" value="1"/>
</dbReference>
<dbReference type="Pfam" id="PF07687">
    <property type="entry name" value="M20_dimer"/>
    <property type="match status" value="1"/>
</dbReference>
<dbReference type="GO" id="GO:0008777">
    <property type="term" value="F:acetylornithine deacetylase activity"/>
    <property type="evidence" value="ECO:0007669"/>
    <property type="project" value="TreeGrafter"/>
</dbReference>
<evidence type="ECO:0000256" key="5">
    <source>
        <dbReference type="ARBA" id="ARBA00023285"/>
    </source>
</evidence>
<dbReference type="Proteomes" id="UP000199021">
    <property type="component" value="Unassembled WGS sequence"/>
</dbReference>
<keyword evidence="5" id="KW-0170">Cobalt</keyword>
<dbReference type="InterPro" id="IPR002933">
    <property type="entry name" value="Peptidase_M20"/>
</dbReference>
<dbReference type="GO" id="GO:0046872">
    <property type="term" value="F:metal ion binding"/>
    <property type="evidence" value="ECO:0007669"/>
    <property type="project" value="UniProtKB-KW"/>
</dbReference>
<evidence type="ECO:0000256" key="2">
    <source>
        <dbReference type="ARBA" id="ARBA00022723"/>
    </source>
</evidence>
<organism evidence="7 8">
    <name type="scientific">Neolewinella agarilytica</name>
    <dbReference type="NCBI Taxonomy" id="478744"/>
    <lineage>
        <taxon>Bacteria</taxon>
        <taxon>Pseudomonadati</taxon>
        <taxon>Bacteroidota</taxon>
        <taxon>Saprospiria</taxon>
        <taxon>Saprospirales</taxon>
        <taxon>Lewinellaceae</taxon>
        <taxon>Neolewinella</taxon>
    </lineage>
</organism>
<sequence>MYLELLQSLIATPSLSRQEEGTADLIEAFLKEQGLRPNRHLNNVWLRSRNWQEGRPVILLNSHHDTVKAAAGYTRDPHRPDIEDGKLFGLGSNDAGGALVSLISTFVELENEDNLNCNLLLAATAEEEISGPNGIAALLPLLGAIDAGIVGEPTLLDLAIAERGLVVIDGEAKGVSGHAARKEGVNALYLALDDIAAIRRHSFSRPSDLLGPTSANVTVLNSGTQHNVVPDRATFLIDLRVNEAYRNEEAVAELQAACQHSELKPRSLRLQSSGIEKTHPLVKAGLKVRPGASAYGSPTLSDQALMPFPTLKLGPGDSARSHTADEFIFVEEIEAARKMYVALLREAYGVVL</sequence>
<gene>
    <name evidence="7" type="ORF">SAMN05444359_11555</name>
</gene>
<dbReference type="AlphaFoldDB" id="A0A1H9ILZ8"/>